<gene>
    <name evidence="1" type="ORF">Edafosvirus36_9</name>
</gene>
<accession>A0A3G4ZZN6</accession>
<reference evidence="1" key="1">
    <citation type="submission" date="2018-10" db="EMBL/GenBank/DDBJ databases">
        <title>Hidden diversity of soil giant viruses.</title>
        <authorList>
            <person name="Schulz F."/>
            <person name="Alteio L."/>
            <person name="Goudeau D."/>
            <person name="Ryan E.M."/>
            <person name="Malmstrom R.R."/>
            <person name="Blanchard J."/>
            <person name="Woyke T."/>
        </authorList>
    </citation>
    <scope>NUCLEOTIDE SEQUENCE</scope>
    <source>
        <strain evidence="1">EDV1</strain>
    </source>
</reference>
<proteinExistence type="predicted"/>
<protein>
    <submittedName>
        <fullName evidence="1">Uncharacterized protein</fullName>
    </submittedName>
</protein>
<name>A0A3G4ZZN6_9VIRU</name>
<dbReference type="EMBL" id="MK072101">
    <property type="protein sequence ID" value="AYV78819.1"/>
    <property type="molecule type" value="Genomic_DNA"/>
</dbReference>
<evidence type="ECO:0000313" key="1">
    <source>
        <dbReference type="EMBL" id="AYV78819.1"/>
    </source>
</evidence>
<organism evidence="1">
    <name type="scientific">Edafosvirus sp</name>
    <dbReference type="NCBI Taxonomy" id="2487765"/>
    <lineage>
        <taxon>Viruses</taxon>
        <taxon>Varidnaviria</taxon>
        <taxon>Bamfordvirae</taxon>
        <taxon>Nucleocytoviricota</taxon>
        <taxon>Megaviricetes</taxon>
        <taxon>Imitervirales</taxon>
        <taxon>Mimiviridae</taxon>
        <taxon>Klosneuvirinae</taxon>
    </lineage>
</organism>
<sequence>METNQNTWLNLKINDEYTKTIYNKTNLIYLKCGNMSGDEFHKYYKLDDSDMKSRDTTSINIINNIYQFQELYENEKLCDDQELKYLDSIMERYYGVEYKGRKVRVDVLIPPGTNRFHTNYLFKKIVDCSNDRMSYYIPKIIDGKIVEENNEKLITSDFKEEFYKFCFENTN</sequence>